<dbReference type="STRING" id="870908.SAMN04488044_2790"/>
<dbReference type="AlphaFoldDB" id="A0A1M5U489"/>
<dbReference type="RefSeq" id="WP_072793638.1">
    <property type="nucleotide sequence ID" value="NZ_FQWM01000006.1"/>
</dbReference>
<dbReference type="Proteomes" id="UP000184211">
    <property type="component" value="Unassembled WGS sequence"/>
</dbReference>
<gene>
    <name evidence="2" type="ORF">SAMN04488044_2790</name>
</gene>
<accession>A0A1M5U489</accession>
<keyword evidence="3" id="KW-1185">Reference proteome</keyword>
<feature type="transmembrane region" description="Helical" evidence="1">
    <location>
        <begin position="200"/>
        <end position="220"/>
    </location>
</feature>
<name>A0A1M5U489_9RHOB</name>
<feature type="transmembrane region" description="Helical" evidence="1">
    <location>
        <begin position="157"/>
        <end position="180"/>
    </location>
</feature>
<evidence type="ECO:0000313" key="2">
    <source>
        <dbReference type="EMBL" id="SHH57847.1"/>
    </source>
</evidence>
<organism evidence="2 3">
    <name type="scientific">Cognatishimia maritima</name>
    <dbReference type="NCBI Taxonomy" id="870908"/>
    <lineage>
        <taxon>Bacteria</taxon>
        <taxon>Pseudomonadati</taxon>
        <taxon>Pseudomonadota</taxon>
        <taxon>Alphaproteobacteria</taxon>
        <taxon>Rhodobacterales</taxon>
        <taxon>Paracoccaceae</taxon>
        <taxon>Cognatishimia</taxon>
    </lineage>
</organism>
<sequence>MSSKIKVSVYDFLVHETRAVLRKERASGTPLTEIALKLAELKDKDARSLSKYSTLLIAGAIAINALDEGGVLEIQTSILDINVPKIYAVFACVTIWAAILFKSFSTLQLIVHIALAEQIFDARFLSVRLQHLGHSMDDFHSPQRNGHFVKHSPVTKLIIGSPLLLIFVAVMLPGIGAYFYLLSESWTALVEPSDVFMAKVLAVAALGLLLVPLPYTVLYFTKFPIVKDIGFIRWNFLARLKRTQNNFRGASGTKACGE</sequence>
<proteinExistence type="predicted"/>
<evidence type="ECO:0000256" key="1">
    <source>
        <dbReference type="SAM" id="Phobius"/>
    </source>
</evidence>
<keyword evidence="1" id="KW-0812">Transmembrane</keyword>
<evidence type="ECO:0000313" key="3">
    <source>
        <dbReference type="Proteomes" id="UP000184211"/>
    </source>
</evidence>
<reference evidence="3" key="1">
    <citation type="submission" date="2016-11" db="EMBL/GenBank/DDBJ databases">
        <authorList>
            <person name="Varghese N."/>
            <person name="Submissions S."/>
        </authorList>
    </citation>
    <scope>NUCLEOTIDE SEQUENCE [LARGE SCALE GENOMIC DNA]</scope>
    <source>
        <strain evidence="3">DSM 28223</strain>
    </source>
</reference>
<keyword evidence="1" id="KW-1133">Transmembrane helix</keyword>
<keyword evidence="1" id="KW-0472">Membrane</keyword>
<dbReference type="EMBL" id="FQWM01000006">
    <property type="protein sequence ID" value="SHH57847.1"/>
    <property type="molecule type" value="Genomic_DNA"/>
</dbReference>
<protein>
    <submittedName>
        <fullName evidence="2">Uncharacterized protein</fullName>
    </submittedName>
</protein>